<sequence>MAQFLPKFIHLVIAMTQTSSLTTQFLQALSQSKFSGDITQKDAQLTVYSTDNSVYECRPQAILFPRTTADVQIIMQLIAEPVFKDIHLTARGGGTGTNGQSLTNGMIVDISRYMNQIIQIDPVARTARVQAGVVKDQLNAALKSYGLFFAPELSTSNRATIGGMINTDASGQGSLRYGKTHDHVLALSTVLLGGEVLDAEPLPRNDWETHIINKSAAQQYLYRQLFDLADKHSEQIQSSFPKLTRALTGYDLPNLLTEKTFNINSVICGSEGSLGMITEATLNVLPLPKHRALINIGYANFQSALEDAKALLSQQPLSIETVDSKVLGLAKDDIVWESVADYFPQTADTPVMGINLMEIHADEEEHLEARIAKILEHLENDESVIRLSKTVARGDVAIGHIYAMRKRAVGLLGNVQGEKRPQPFVEDTAVPPEHLADFILEFRAVLDDMGLDYGMFGHVDAGVLHVRPLIDMKDEKASEILTTVTEKVVELTHQYGGVLWGEHGKGLRSEYAPKFFGDSWILIQTVKTLFDPHNQLNPGKIATPLESDANLTPLTAIPFRGDKDKHIPLSDWQHYGNTMHCNGNGACFNFAFDDPMCPSWKITRDRVHSPKGRAMLVKEWLRRQADDSLEPAFEKEVYDALHGCLSCKSCAGQCPIKVDIPDSKARFLFAYHQRYRRPVRDYLIGYLEYFIPLMVRFSSLYNATMRFSLVRWINKQFFKLCDPPLLHPEAKANLAALGATLLENKNLSELNNASANSVILVQDAFTRYFDTPVFLDWLKLLKALSFKAYILPYFPNGKPLHVHGFLKQFRALRKKNNHLLSKAAETGFPLIGLDPAMTLVYRQEYAKDSGKAHNVLLPQEWLIQYLNDRPALAKRGETYYLAGHCTEKTQLPASTRQWQEIFFHFGLDLKLVATGCCGMAGTYGHEIEHRQSSEGLFALSWQQPVHEYGERLLTTGYSCRSQTKRMVNTDLQHPLQALLKAIETPIA</sequence>
<evidence type="ECO:0000256" key="7">
    <source>
        <dbReference type="ARBA" id="ARBA00023004"/>
    </source>
</evidence>
<dbReference type="PROSITE" id="PS51387">
    <property type="entry name" value="FAD_PCMH"/>
    <property type="match status" value="1"/>
</dbReference>
<gene>
    <name evidence="14" type="ORF">NCTC13337_02557</name>
</gene>
<dbReference type="GO" id="GO:0004458">
    <property type="term" value="F:D-lactate dehydrogenase (cytochrome) activity"/>
    <property type="evidence" value="ECO:0007669"/>
    <property type="project" value="TreeGrafter"/>
</dbReference>
<evidence type="ECO:0000256" key="8">
    <source>
        <dbReference type="ARBA" id="ARBA00023014"/>
    </source>
</evidence>
<comment type="similarity">
    <text evidence="11">In the N-terminal section; belongs to the FAD-binding oxidoreductase/transferase type 4 family.</text>
</comment>
<dbReference type="PROSITE" id="PS00198">
    <property type="entry name" value="4FE4S_FER_1"/>
    <property type="match status" value="1"/>
</dbReference>
<dbReference type="InterPro" id="IPR016169">
    <property type="entry name" value="FAD-bd_PCMH_sub2"/>
</dbReference>
<protein>
    <recommendedName>
        <fullName evidence="12">D-2-hydroxyglutarate dehydrogenase</fullName>
        <ecNumber evidence="9">1.1.99.39</ecNumber>
    </recommendedName>
</protein>
<dbReference type="AlphaFoldDB" id="A0A380MYM3"/>
<dbReference type="EC" id="1.1.99.39" evidence="9"/>
<keyword evidence="8" id="KW-0411">Iron-sulfur</keyword>
<evidence type="ECO:0000259" key="13">
    <source>
        <dbReference type="PROSITE" id="PS51387"/>
    </source>
</evidence>
<evidence type="ECO:0000256" key="2">
    <source>
        <dbReference type="ARBA" id="ARBA00022485"/>
    </source>
</evidence>
<keyword evidence="2" id="KW-0004">4Fe-4S</keyword>
<dbReference type="Gene3D" id="3.30.70.2740">
    <property type="match status" value="1"/>
</dbReference>
<keyword evidence="6" id="KW-0560">Oxidoreductase</keyword>
<keyword evidence="5" id="KW-0274">FAD</keyword>
<dbReference type="SUPFAM" id="SSF55103">
    <property type="entry name" value="FAD-linked oxidases, C-terminal domain"/>
    <property type="match status" value="1"/>
</dbReference>
<reference evidence="14 15" key="1">
    <citation type="submission" date="2018-06" db="EMBL/GenBank/DDBJ databases">
        <authorList>
            <consortium name="Pathogen Informatics"/>
            <person name="Doyle S."/>
        </authorList>
    </citation>
    <scope>NUCLEOTIDE SEQUENCE [LARGE SCALE GENOMIC DNA]</scope>
    <source>
        <strain evidence="14 15">NCTC13337</strain>
    </source>
</reference>
<dbReference type="InterPro" id="IPR036318">
    <property type="entry name" value="FAD-bd_PCMH-like_sf"/>
</dbReference>
<evidence type="ECO:0000256" key="5">
    <source>
        <dbReference type="ARBA" id="ARBA00022827"/>
    </source>
</evidence>
<keyword evidence="7" id="KW-0408">Iron</keyword>
<dbReference type="InterPro" id="IPR016166">
    <property type="entry name" value="FAD-bd_PCMH"/>
</dbReference>
<evidence type="ECO:0000313" key="15">
    <source>
        <dbReference type="Proteomes" id="UP000254601"/>
    </source>
</evidence>
<dbReference type="PANTHER" id="PTHR11748:SF119">
    <property type="entry name" value="D-2-HYDROXYGLUTARATE DEHYDROGENASE"/>
    <property type="match status" value="1"/>
</dbReference>
<organism evidence="14 15">
    <name type="scientific">Suttonella ornithocola</name>
    <dbReference type="NCBI Taxonomy" id="279832"/>
    <lineage>
        <taxon>Bacteria</taxon>
        <taxon>Pseudomonadati</taxon>
        <taxon>Pseudomonadota</taxon>
        <taxon>Gammaproteobacteria</taxon>
        <taxon>Cardiobacteriales</taxon>
        <taxon>Cardiobacteriaceae</taxon>
        <taxon>Suttonella</taxon>
    </lineage>
</organism>
<dbReference type="Pfam" id="PF13183">
    <property type="entry name" value="Fer4_8"/>
    <property type="match status" value="1"/>
</dbReference>
<dbReference type="InterPro" id="IPR017900">
    <property type="entry name" value="4Fe4S_Fe_S_CS"/>
</dbReference>
<dbReference type="EMBL" id="UHIC01000001">
    <property type="protein sequence ID" value="SUO97670.1"/>
    <property type="molecule type" value="Genomic_DNA"/>
</dbReference>
<dbReference type="InterPro" id="IPR004113">
    <property type="entry name" value="FAD-bd_oxidored_4_C"/>
</dbReference>
<dbReference type="Proteomes" id="UP000254601">
    <property type="component" value="Unassembled WGS sequence"/>
</dbReference>
<feature type="domain" description="FAD-binding PCMH-type" evidence="13">
    <location>
        <begin position="55"/>
        <end position="287"/>
    </location>
</feature>
<evidence type="ECO:0000313" key="14">
    <source>
        <dbReference type="EMBL" id="SUO97670.1"/>
    </source>
</evidence>
<keyword evidence="3" id="KW-0285">Flavoprotein</keyword>
<dbReference type="Pfam" id="PF02913">
    <property type="entry name" value="FAD-oxidase_C"/>
    <property type="match status" value="1"/>
</dbReference>
<evidence type="ECO:0000256" key="4">
    <source>
        <dbReference type="ARBA" id="ARBA00022723"/>
    </source>
</evidence>
<evidence type="ECO:0000256" key="12">
    <source>
        <dbReference type="ARBA" id="ARBA00067680"/>
    </source>
</evidence>
<evidence type="ECO:0000256" key="10">
    <source>
        <dbReference type="ARBA" id="ARBA00051291"/>
    </source>
</evidence>
<dbReference type="GO" id="GO:0046872">
    <property type="term" value="F:metal ion binding"/>
    <property type="evidence" value="ECO:0007669"/>
    <property type="project" value="UniProtKB-KW"/>
</dbReference>
<dbReference type="SUPFAM" id="SSF46548">
    <property type="entry name" value="alpha-helical ferredoxin"/>
    <property type="match status" value="1"/>
</dbReference>
<evidence type="ECO:0000256" key="3">
    <source>
        <dbReference type="ARBA" id="ARBA00022630"/>
    </source>
</evidence>
<dbReference type="GO" id="GO:0051539">
    <property type="term" value="F:4 iron, 4 sulfur cluster binding"/>
    <property type="evidence" value="ECO:0007669"/>
    <property type="project" value="UniProtKB-KW"/>
</dbReference>
<dbReference type="InterPro" id="IPR009051">
    <property type="entry name" value="Helical_ferredxn"/>
</dbReference>
<evidence type="ECO:0000256" key="1">
    <source>
        <dbReference type="ARBA" id="ARBA00001974"/>
    </source>
</evidence>
<dbReference type="Gene3D" id="3.30.465.10">
    <property type="match status" value="1"/>
</dbReference>
<accession>A0A380MYM3</accession>
<dbReference type="InterPro" id="IPR006094">
    <property type="entry name" value="Oxid_FAD_bind_N"/>
</dbReference>
<dbReference type="GO" id="GO:0051990">
    <property type="term" value="F:(R)-2-hydroxyglutarate dehydrogenase activity"/>
    <property type="evidence" value="ECO:0007669"/>
    <property type="project" value="UniProtKB-EC"/>
</dbReference>
<dbReference type="GO" id="GO:0071949">
    <property type="term" value="F:FAD binding"/>
    <property type="evidence" value="ECO:0007669"/>
    <property type="project" value="InterPro"/>
</dbReference>
<dbReference type="FunFam" id="3.30.70.2740:FF:000003">
    <property type="entry name" value="Oxidoreductase, FAD-binding, putative"/>
    <property type="match status" value="1"/>
</dbReference>
<comment type="catalytic activity">
    <reaction evidence="10">
        <text>(R)-2-hydroxyglutarate + A = 2-oxoglutarate + AH2</text>
        <dbReference type="Rhea" id="RHEA:38295"/>
        <dbReference type="ChEBI" id="CHEBI:13193"/>
        <dbReference type="ChEBI" id="CHEBI:15801"/>
        <dbReference type="ChEBI" id="CHEBI:16810"/>
        <dbReference type="ChEBI" id="CHEBI:17499"/>
        <dbReference type="EC" id="1.1.99.39"/>
    </reaction>
    <physiologicalReaction direction="left-to-right" evidence="10">
        <dbReference type="Rhea" id="RHEA:38296"/>
    </physiologicalReaction>
</comment>
<dbReference type="SUPFAM" id="SSF56176">
    <property type="entry name" value="FAD-binding/transporter-associated domain-like"/>
    <property type="match status" value="1"/>
</dbReference>
<dbReference type="GO" id="GO:1903457">
    <property type="term" value="P:lactate catabolic process"/>
    <property type="evidence" value="ECO:0007669"/>
    <property type="project" value="TreeGrafter"/>
</dbReference>
<keyword evidence="4" id="KW-0479">Metal-binding</keyword>
<dbReference type="GO" id="GO:0008720">
    <property type="term" value="F:D-lactate dehydrogenase (NAD+) activity"/>
    <property type="evidence" value="ECO:0007669"/>
    <property type="project" value="TreeGrafter"/>
</dbReference>
<keyword evidence="15" id="KW-1185">Reference proteome</keyword>
<dbReference type="InterPro" id="IPR017896">
    <property type="entry name" value="4Fe4S_Fe-S-bd"/>
</dbReference>
<dbReference type="InterPro" id="IPR016164">
    <property type="entry name" value="FAD-linked_Oxase-like_C"/>
</dbReference>
<proteinExistence type="inferred from homology"/>
<dbReference type="PANTHER" id="PTHR11748">
    <property type="entry name" value="D-LACTATE DEHYDROGENASE"/>
    <property type="match status" value="1"/>
</dbReference>
<evidence type="ECO:0000256" key="6">
    <source>
        <dbReference type="ARBA" id="ARBA00023002"/>
    </source>
</evidence>
<dbReference type="Pfam" id="PF01565">
    <property type="entry name" value="FAD_binding_4"/>
    <property type="match status" value="1"/>
</dbReference>
<comment type="cofactor">
    <cofactor evidence="1">
        <name>FAD</name>
        <dbReference type="ChEBI" id="CHEBI:57692"/>
    </cofactor>
</comment>
<evidence type="ECO:0000256" key="9">
    <source>
        <dbReference type="ARBA" id="ARBA00039003"/>
    </source>
</evidence>
<evidence type="ECO:0000256" key="11">
    <source>
        <dbReference type="ARBA" id="ARBA00060924"/>
    </source>
</evidence>
<name>A0A380MYM3_9GAMM</name>
<dbReference type="Gene3D" id="1.10.1060.10">
    <property type="entry name" value="Alpha-helical ferredoxin"/>
    <property type="match status" value="1"/>
</dbReference>